<dbReference type="InterPro" id="IPR036435">
    <property type="entry name" value="Leukocidin/porin_MspA_sf"/>
</dbReference>
<dbReference type="Pfam" id="PF09203">
    <property type="entry name" value="MspA"/>
    <property type="match status" value="1"/>
</dbReference>
<sequence length="270" mass="27812">MPACLSHIASQLRTRNDFAGPASKYRCVHGAVHTVSPVGTIAGVVRNAAVVTMCLVMALTMAPSTAADPDVQPAGVATPPNDALVPSNPPSIVNTPDGWRLGLGAKDEAQTPVAPLTTAVSSREYLATGTFVGDLSGPGQPQGILEAGYEIGCGIDMSTSNGVDLGGNMGIAPGVSPTFDTTGVLPPLLPFITVPINGSINVGLKPGFVVVVPVSKKQFKGPHPWIMIANFHVRIDGCVGQSFIRSYATLTRVTDQSDVVLSYVGVTKAV</sequence>
<accession>A0A2U3P205</accession>
<reference evidence="2 3" key="1">
    <citation type="submission" date="2017-01" db="EMBL/GenBank/DDBJ databases">
        <authorList>
            <consortium name="Urmite Genomes"/>
        </authorList>
    </citation>
    <scope>NUCLEOTIDE SEQUENCE [LARGE SCALE GENOMIC DNA]</scope>
    <source>
        <strain evidence="2 3">AB57</strain>
    </source>
</reference>
<evidence type="ECO:0000313" key="2">
    <source>
        <dbReference type="EMBL" id="SPM37789.1"/>
    </source>
</evidence>
<dbReference type="AlphaFoldDB" id="A0A2U3P205"/>
<keyword evidence="3" id="KW-1185">Reference proteome</keyword>
<dbReference type="InterPro" id="IPR015286">
    <property type="entry name" value="Porin_fam_mycobact-type"/>
</dbReference>
<dbReference type="Gene3D" id="2.60.40.1650">
    <property type="entry name" value="Porin MspA (Ig-like beta-sandwich domain)"/>
    <property type="match status" value="2"/>
</dbReference>
<dbReference type="SUPFAM" id="SSF56959">
    <property type="entry name" value="Leukocidin-like"/>
    <property type="match status" value="1"/>
</dbReference>
<organism evidence="2 3">
    <name type="scientific">Mycobacterium rhizamassiliense</name>
    <dbReference type="NCBI Taxonomy" id="1841860"/>
    <lineage>
        <taxon>Bacteria</taxon>
        <taxon>Bacillati</taxon>
        <taxon>Actinomycetota</taxon>
        <taxon>Actinomycetes</taxon>
        <taxon>Mycobacteriales</taxon>
        <taxon>Mycobacteriaceae</taxon>
        <taxon>Mycobacterium</taxon>
    </lineage>
</organism>
<gene>
    <name evidence="2" type="ORF">MRAB57_5638</name>
</gene>
<keyword evidence="1" id="KW-0732">Signal</keyword>
<proteinExistence type="predicted"/>
<dbReference type="Proteomes" id="UP000240988">
    <property type="component" value="Unassembled WGS sequence"/>
</dbReference>
<evidence type="ECO:0000256" key="1">
    <source>
        <dbReference type="ARBA" id="ARBA00022729"/>
    </source>
</evidence>
<evidence type="ECO:0000313" key="3">
    <source>
        <dbReference type="Proteomes" id="UP000240988"/>
    </source>
</evidence>
<name>A0A2U3P205_9MYCO</name>
<dbReference type="EMBL" id="FUFA01000006">
    <property type="protein sequence ID" value="SPM37789.1"/>
    <property type="molecule type" value="Genomic_DNA"/>
</dbReference>
<protein>
    <submittedName>
        <fullName evidence="2">MspA protein</fullName>
    </submittedName>
</protein>